<evidence type="ECO:0000256" key="1">
    <source>
        <dbReference type="ARBA" id="ARBA00006484"/>
    </source>
</evidence>
<proteinExistence type="inferred from homology"/>
<dbReference type="SUPFAM" id="SSF51735">
    <property type="entry name" value="NAD(P)-binding Rossmann-fold domains"/>
    <property type="match status" value="1"/>
</dbReference>
<organism evidence="3 4">
    <name type="scientific">Companilactobacillus paralimentarius DSM 13238 = JCM 10415</name>
    <dbReference type="NCBI Taxonomy" id="1122151"/>
    <lineage>
        <taxon>Bacteria</taxon>
        <taxon>Bacillati</taxon>
        <taxon>Bacillota</taxon>
        <taxon>Bacilli</taxon>
        <taxon>Lactobacillales</taxon>
        <taxon>Lactobacillaceae</taxon>
        <taxon>Companilactobacillus</taxon>
    </lineage>
</organism>
<dbReference type="RefSeq" id="WP_025085305.1">
    <property type="nucleotide sequence ID" value="NZ_AZES01000018.1"/>
</dbReference>
<dbReference type="OrthoDB" id="9805904at2"/>
<dbReference type="InterPro" id="IPR002347">
    <property type="entry name" value="SDR_fam"/>
</dbReference>
<dbReference type="GO" id="GO:0008206">
    <property type="term" value="P:bile acid metabolic process"/>
    <property type="evidence" value="ECO:0007669"/>
    <property type="project" value="UniProtKB-ARBA"/>
</dbReference>
<dbReference type="PANTHER" id="PTHR24321:SF8">
    <property type="entry name" value="ESTRADIOL 17-BETA-DEHYDROGENASE 8-RELATED"/>
    <property type="match status" value="1"/>
</dbReference>
<gene>
    <name evidence="3" type="ORF">FD33_GL001120</name>
</gene>
<comment type="similarity">
    <text evidence="1">Belongs to the short-chain dehydrogenases/reductases (SDR) family.</text>
</comment>
<protein>
    <submittedName>
        <fullName evidence="3">Short-chain dehydrogenase oxidoreductase</fullName>
    </submittedName>
</protein>
<dbReference type="FunFam" id="3.40.50.720:FF:000084">
    <property type="entry name" value="Short-chain dehydrogenase reductase"/>
    <property type="match status" value="1"/>
</dbReference>
<sequence length="251" mass="26835">MNNFDGKVVIVTGARTGIGLSAANLFAKAGAAVVLVGRHEPKKEAKNLAEQGYEAVSFEADVSKEADTKAMVDFTVKKFGHLDFAYNNAGIQSPVTKTEDLSLEEYDNVLNINLKGIFLSMKYELKQMSKQDSKGAIVNCSSMGGLVGIAGRTAYHASKHGVLGLTKSSSLEYAKDGIRINAVCPGIIETPMVARMDQTEKSAMDDLTKEIPIGRLARPEEVAQVVLFLCSDAASYIIGQGIPVDGGYTVH</sequence>
<dbReference type="GO" id="GO:0016491">
    <property type="term" value="F:oxidoreductase activity"/>
    <property type="evidence" value="ECO:0007669"/>
    <property type="project" value="UniProtKB-KW"/>
</dbReference>
<dbReference type="AlphaFoldDB" id="A0A0R1PJ65"/>
<dbReference type="Pfam" id="PF13561">
    <property type="entry name" value="adh_short_C2"/>
    <property type="match status" value="1"/>
</dbReference>
<dbReference type="InterPro" id="IPR036291">
    <property type="entry name" value="NAD(P)-bd_dom_sf"/>
</dbReference>
<dbReference type="PRINTS" id="PR00081">
    <property type="entry name" value="GDHRDH"/>
</dbReference>
<evidence type="ECO:0000313" key="3">
    <source>
        <dbReference type="EMBL" id="KRL32174.1"/>
    </source>
</evidence>
<dbReference type="CDD" id="cd05233">
    <property type="entry name" value="SDR_c"/>
    <property type="match status" value="1"/>
</dbReference>
<dbReference type="EMBL" id="AZES01000018">
    <property type="protein sequence ID" value="KRL32174.1"/>
    <property type="molecule type" value="Genomic_DNA"/>
</dbReference>
<dbReference type="NCBIfam" id="NF005559">
    <property type="entry name" value="PRK07231.1"/>
    <property type="match status" value="1"/>
</dbReference>
<name>A0A0R1PJ65_9LACO</name>
<evidence type="ECO:0000313" key="4">
    <source>
        <dbReference type="Proteomes" id="UP000051908"/>
    </source>
</evidence>
<dbReference type="Proteomes" id="UP000051908">
    <property type="component" value="Unassembled WGS sequence"/>
</dbReference>
<dbReference type="Gene3D" id="3.40.50.720">
    <property type="entry name" value="NAD(P)-binding Rossmann-like Domain"/>
    <property type="match status" value="1"/>
</dbReference>
<dbReference type="PANTHER" id="PTHR24321">
    <property type="entry name" value="DEHYDROGENASES, SHORT CHAIN"/>
    <property type="match status" value="1"/>
</dbReference>
<evidence type="ECO:0000256" key="2">
    <source>
        <dbReference type="ARBA" id="ARBA00023002"/>
    </source>
</evidence>
<accession>A0A0R1PJ65</accession>
<comment type="caution">
    <text evidence="3">The sequence shown here is derived from an EMBL/GenBank/DDBJ whole genome shotgun (WGS) entry which is preliminary data.</text>
</comment>
<keyword evidence="4" id="KW-1185">Reference proteome</keyword>
<dbReference type="PRINTS" id="PR00080">
    <property type="entry name" value="SDRFAMILY"/>
</dbReference>
<dbReference type="GeneID" id="96667121"/>
<dbReference type="PATRIC" id="fig|1122151.5.peg.1159"/>
<keyword evidence="2" id="KW-0560">Oxidoreductase</keyword>
<reference evidence="3 4" key="1">
    <citation type="journal article" date="2015" name="Genome Announc.">
        <title>Expanding the biotechnology potential of lactobacilli through comparative genomics of 213 strains and associated genera.</title>
        <authorList>
            <person name="Sun Z."/>
            <person name="Harris H.M."/>
            <person name="McCann A."/>
            <person name="Guo C."/>
            <person name="Argimon S."/>
            <person name="Zhang W."/>
            <person name="Yang X."/>
            <person name="Jeffery I.B."/>
            <person name="Cooney J.C."/>
            <person name="Kagawa T.F."/>
            <person name="Liu W."/>
            <person name="Song Y."/>
            <person name="Salvetti E."/>
            <person name="Wrobel A."/>
            <person name="Rasinkangas P."/>
            <person name="Parkhill J."/>
            <person name="Rea M.C."/>
            <person name="O'Sullivan O."/>
            <person name="Ritari J."/>
            <person name="Douillard F.P."/>
            <person name="Paul Ross R."/>
            <person name="Yang R."/>
            <person name="Briner A.E."/>
            <person name="Felis G.E."/>
            <person name="de Vos W.M."/>
            <person name="Barrangou R."/>
            <person name="Klaenhammer T.R."/>
            <person name="Caufield P.W."/>
            <person name="Cui Y."/>
            <person name="Zhang H."/>
            <person name="O'Toole P.W."/>
        </authorList>
    </citation>
    <scope>NUCLEOTIDE SEQUENCE [LARGE SCALE GENOMIC DNA]</scope>
    <source>
        <strain evidence="3 4">DSM 13238</strain>
    </source>
</reference>